<dbReference type="AlphaFoldDB" id="W7YG28"/>
<name>W7YG28_9BACL</name>
<protein>
    <submittedName>
        <fullName evidence="6">Transcriptional regulator</fullName>
    </submittedName>
</protein>
<accession>W7YG28</accession>
<sequence>MENTTLYRIGELAKAGSVSERTIDYYTKLGLVSPEKRTLKNYRLYSHETLARLKRINELKQEKYTLEEIKATLEKWDLVSEETQVSDKLTHLELHMQQLEREVRELSPLMRDMKPSQARHMLLNLLPQGAAVSKHFDSCWGKALSLNEALILKKAGGLKQHVHTYYYRLLIYTLGTIQGSRYFQKMV</sequence>
<gene>
    <name evidence="6" type="ORF">JCM16418_450</name>
</gene>
<dbReference type="STRING" id="1236976.JCM16418_450"/>
<dbReference type="PANTHER" id="PTHR30204">
    <property type="entry name" value="REDOX-CYCLING DRUG-SENSING TRANSCRIPTIONAL ACTIVATOR SOXR"/>
    <property type="match status" value="1"/>
</dbReference>
<keyword evidence="1" id="KW-0678">Repressor</keyword>
<dbReference type="GO" id="GO:0003700">
    <property type="term" value="F:DNA-binding transcription factor activity"/>
    <property type="evidence" value="ECO:0007669"/>
    <property type="project" value="InterPro"/>
</dbReference>
<evidence type="ECO:0000256" key="2">
    <source>
        <dbReference type="ARBA" id="ARBA00023015"/>
    </source>
</evidence>
<dbReference type="GO" id="GO:0003677">
    <property type="term" value="F:DNA binding"/>
    <property type="evidence" value="ECO:0007669"/>
    <property type="project" value="UniProtKB-KW"/>
</dbReference>
<dbReference type="PANTHER" id="PTHR30204:SF69">
    <property type="entry name" value="MERR-FAMILY TRANSCRIPTIONAL REGULATOR"/>
    <property type="match status" value="1"/>
</dbReference>
<evidence type="ECO:0000256" key="1">
    <source>
        <dbReference type="ARBA" id="ARBA00022491"/>
    </source>
</evidence>
<evidence type="ECO:0000256" key="4">
    <source>
        <dbReference type="ARBA" id="ARBA00023163"/>
    </source>
</evidence>
<keyword evidence="4" id="KW-0804">Transcription</keyword>
<dbReference type="Gene3D" id="1.10.1660.10">
    <property type="match status" value="1"/>
</dbReference>
<dbReference type="EMBL" id="BAVZ01000001">
    <property type="protein sequence ID" value="GAF06493.1"/>
    <property type="molecule type" value="Genomic_DNA"/>
</dbReference>
<keyword evidence="3" id="KW-0238">DNA-binding</keyword>
<dbReference type="InterPro" id="IPR047057">
    <property type="entry name" value="MerR_fam"/>
</dbReference>
<dbReference type="SUPFAM" id="SSF46955">
    <property type="entry name" value="Putative DNA-binding domain"/>
    <property type="match status" value="1"/>
</dbReference>
<dbReference type="InterPro" id="IPR000551">
    <property type="entry name" value="MerR-type_HTH_dom"/>
</dbReference>
<comment type="caution">
    <text evidence="6">The sequence shown here is derived from an EMBL/GenBank/DDBJ whole genome shotgun (WGS) entry which is preliminary data.</text>
</comment>
<evidence type="ECO:0000256" key="3">
    <source>
        <dbReference type="ARBA" id="ARBA00023125"/>
    </source>
</evidence>
<dbReference type="InterPro" id="IPR009061">
    <property type="entry name" value="DNA-bd_dom_put_sf"/>
</dbReference>
<evidence type="ECO:0000259" key="5">
    <source>
        <dbReference type="PROSITE" id="PS50937"/>
    </source>
</evidence>
<dbReference type="SMART" id="SM00422">
    <property type="entry name" value="HTH_MERR"/>
    <property type="match status" value="1"/>
</dbReference>
<dbReference type="Proteomes" id="UP000019364">
    <property type="component" value="Unassembled WGS sequence"/>
</dbReference>
<dbReference type="PROSITE" id="PS50937">
    <property type="entry name" value="HTH_MERR_2"/>
    <property type="match status" value="1"/>
</dbReference>
<keyword evidence="7" id="KW-1185">Reference proteome</keyword>
<organism evidence="6 7">
    <name type="scientific">Paenibacillus pini JCM 16418</name>
    <dbReference type="NCBI Taxonomy" id="1236976"/>
    <lineage>
        <taxon>Bacteria</taxon>
        <taxon>Bacillati</taxon>
        <taxon>Bacillota</taxon>
        <taxon>Bacilli</taxon>
        <taxon>Bacillales</taxon>
        <taxon>Paenibacillaceae</taxon>
        <taxon>Paenibacillus</taxon>
    </lineage>
</organism>
<feature type="domain" description="HTH merR-type" evidence="5">
    <location>
        <begin position="6"/>
        <end position="75"/>
    </location>
</feature>
<reference evidence="6 7" key="1">
    <citation type="journal article" date="2014" name="Genome Announc.">
        <title>Draft Genome Sequence of Paenibacillus pini JCM 16418T, Isolated from the Rhizosphere of Pine Tree.</title>
        <authorList>
            <person name="Yuki M."/>
            <person name="Oshima K."/>
            <person name="Suda W."/>
            <person name="Oshida Y."/>
            <person name="Kitamura K."/>
            <person name="Iida Y."/>
            <person name="Hattori M."/>
            <person name="Ohkuma M."/>
        </authorList>
    </citation>
    <scope>NUCLEOTIDE SEQUENCE [LARGE SCALE GENOMIC DNA]</scope>
    <source>
        <strain evidence="6 7">JCM 16418</strain>
    </source>
</reference>
<dbReference type="Pfam" id="PF13411">
    <property type="entry name" value="MerR_1"/>
    <property type="match status" value="1"/>
</dbReference>
<evidence type="ECO:0000313" key="7">
    <source>
        <dbReference type="Proteomes" id="UP000019364"/>
    </source>
</evidence>
<evidence type="ECO:0000313" key="6">
    <source>
        <dbReference type="EMBL" id="GAF06493.1"/>
    </source>
</evidence>
<dbReference type="eggNOG" id="COG0789">
    <property type="taxonomic scope" value="Bacteria"/>
</dbReference>
<keyword evidence="2" id="KW-0805">Transcription regulation</keyword>
<proteinExistence type="predicted"/>